<reference evidence="2 3" key="1">
    <citation type="submission" date="2024-01" db="EMBL/GenBank/DDBJ databases">
        <title>Comparative genomics of Cryptococcus and Kwoniella reveals pathogenesis evolution and contrasting modes of karyotype evolution via chromosome fusion or intercentromeric recombination.</title>
        <authorList>
            <person name="Coelho M.A."/>
            <person name="David-Palma M."/>
            <person name="Shea T."/>
            <person name="Bowers K."/>
            <person name="McGinley-Smith S."/>
            <person name="Mohammad A.W."/>
            <person name="Gnirke A."/>
            <person name="Yurkov A.M."/>
            <person name="Nowrousian M."/>
            <person name="Sun S."/>
            <person name="Cuomo C.A."/>
            <person name="Heitman J."/>
        </authorList>
    </citation>
    <scope>NUCLEOTIDE SEQUENCE [LARGE SCALE GENOMIC DNA]</scope>
    <source>
        <strain evidence="2 3">PYCC6329</strain>
    </source>
</reference>
<keyword evidence="3" id="KW-1185">Reference proteome</keyword>
<evidence type="ECO:0000313" key="2">
    <source>
        <dbReference type="EMBL" id="WWD09477.1"/>
    </source>
</evidence>
<dbReference type="EMBL" id="CP144090">
    <property type="protein sequence ID" value="WWD09477.1"/>
    <property type="molecule type" value="Genomic_DNA"/>
</dbReference>
<dbReference type="RefSeq" id="XP_066087444.1">
    <property type="nucleotide sequence ID" value="XM_066231347.1"/>
</dbReference>
<accession>A0AAX4KTB3</accession>
<keyword evidence="1" id="KW-1133">Transmembrane helix</keyword>
<feature type="transmembrane region" description="Helical" evidence="1">
    <location>
        <begin position="63"/>
        <end position="81"/>
    </location>
</feature>
<dbReference type="AlphaFoldDB" id="A0AAX4KTB3"/>
<keyword evidence="1" id="KW-0812">Transmembrane</keyword>
<dbReference type="Proteomes" id="UP001358614">
    <property type="component" value="Chromosome 2"/>
</dbReference>
<organism evidence="2 3">
    <name type="scientific">Kwoniella europaea PYCC6329</name>
    <dbReference type="NCBI Taxonomy" id="1423913"/>
    <lineage>
        <taxon>Eukaryota</taxon>
        <taxon>Fungi</taxon>
        <taxon>Dikarya</taxon>
        <taxon>Basidiomycota</taxon>
        <taxon>Agaricomycotina</taxon>
        <taxon>Tremellomycetes</taxon>
        <taxon>Tremellales</taxon>
        <taxon>Cryptococcaceae</taxon>
        <taxon>Kwoniella</taxon>
    </lineage>
</organism>
<evidence type="ECO:0000256" key="1">
    <source>
        <dbReference type="SAM" id="Phobius"/>
    </source>
</evidence>
<name>A0AAX4KTB3_9TREE</name>
<evidence type="ECO:0000313" key="3">
    <source>
        <dbReference type="Proteomes" id="UP001358614"/>
    </source>
</evidence>
<sequence length="117" mass="13009">MAPRNTSPPTYEESLYVASTSRRPLSRKKKVNQGIGGDVVGSMKRGLSVNASQSKRKEGRLKLLLSIAGVLFLVLTSIWIVRLNKRINDKGGWTNLYQVISHRISSSSMPIAQNREL</sequence>
<keyword evidence="1" id="KW-0472">Membrane</keyword>
<proteinExistence type="predicted"/>
<dbReference type="KEGG" id="ker:91106402"/>
<dbReference type="GeneID" id="91106402"/>
<gene>
    <name evidence="2" type="ORF">V865_007601</name>
</gene>
<protein>
    <submittedName>
        <fullName evidence="2">Uncharacterized protein</fullName>
    </submittedName>
</protein>